<dbReference type="InterPro" id="IPR016156">
    <property type="entry name" value="FAD/NAD-linked_Rdtase_dimer_sf"/>
</dbReference>
<gene>
    <name evidence="2" type="ORF">METZ01_LOCUS424499</name>
</gene>
<protein>
    <recommendedName>
        <fullName evidence="1">Reductase C-terminal domain-containing protein</fullName>
    </recommendedName>
</protein>
<dbReference type="Gene3D" id="3.30.390.30">
    <property type="match status" value="1"/>
</dbReference>
<dbReference type="AlphaFoldDB" id="A0A382XM13"/>
<sequence>AYITGIEKPYNQVPWFWSDQYDIKLQITGISKNYDQYVVRGDLNEEKFSVIYLKNNRIIALDAINDQKAFTIGKKLIRQKAEIPVEILCDDKIDLRGLIKTK</sequence>
<organism evidence="2">
    <name type="scientific">marine metagenome</name>
    <dbReference type="NCBI Taxonomy" id="408172"/>
    <lineage>
        <taxon>unclassified sequences</taxon>
        <taxon>metagenomes</taxon>
        <taxon>ecological metagenomes</taxon>
    </lineage>
</organism>
<dbReference type="Pfam" id="PF14759">
    <property type="entry name" value="Reductase_C"/>
    <property type="match status" value="1"/>
</dbReference>
<feature type="non-terminal residue" evidence="2">
    <location>
        <position position="1"/>
    </location>
</feature>
<name>A0A382XM13_9ZZZZ</name>
<proteinExistence type="predicted"/>
<evidence type="ECO:0000259" key="1">
    <source>
        <dbReference type="Pfam" id="PF14759"/>
    </source>
</evidence>
<reference evidence="2" key="1">
    <citation type="submission" date="2018-05" db="EMBL/GenBank/DDBJ databases">
        <authorList>
            <person name="Lanie J.A."/>
            <person name="Ng W.-L."/>
            <person name="Kazmierczak K.M."/>
            <person name="Andrzejewski T.M."/>
            <person name="Davidsen T.M."/>
            <person name="Wayne K.J."/>
            <person name="Tettelin H."/>
            <person name="Glass J.I."/>
            <person name="Rusch D."/>
            <person name="Podicherti R."/>
            <person name="Tsui H.-C.T."/>
            <person name="Winkler M.E."/>
        </authorList>
    </citation>
    <scope>NUCLEOTIDE SEQUENCE</scope>
</reference>
<dbReference type="SUPFAM" id="SSF55424">
    <property type="entry name" value="FAD/NAD-linked reductases, dimerisation (C-terminal) domain"/>
    <property type="match status" value="1"/>
</dbReference>
<accession>A0A382XM13</accession>
<dbReference type="EMBL" id="UINC01168556">
    <property type="protein sequence ID" value="SVD71645.1"/>
    <property type="molecule type" value="Genomic_DNA"/>
</dbReference>
<feature type="domain" description="Reductase C-terminal" evidence="1">
    <location>
        <begin position="15"/>
        <end position="98"/>
    </location>
</feature>
<dbReference type="InterPro" id="IPR028202">
    <property type="entry name" value="Reductase_C"/>
</dbReference>
<evidence type="ECO:0000313" key="2">
    <source>
        <dbReference type="EMBL" id="SVD71645.1"/>
    </source>
</evidence>